<name>A0ABX1N3U1_9RHOO</name>
<evidence type="ECO:0000313" key="1">
    <source>
        <dbReference type="EMBL" id="NMF93943.1"/>
    </source>
</evidence>
<organism evidence="1 2">
    <name type="scientific">Aromatoleum buckelii</name>
    <dbReference type="NCBI Taxonomy" id="200254"/>
    <lineage>
        <taxon>Bacteria</taxon>
        <taxon>Pseudomonadati</taxon>
        <taxon>Pseudomonadota</taxon>
        <taxon>Betaproteobacteria</taxon>
        <taxon>Rhodocyclales</taxon>
        <taxon>Rhodocyclaceae</taxon>
        <taxon>Aromatoleum</taxon>
    </lineage>
</organism>
<protein>
    <submittedName>
        <fullName evidence="1">Uncharacterized protein</fullName>
    </submittedName>
</protein>
<dbReference type="EMBL" id="WTVH01000021">
    <property type="protein sequence ID" value="NMF93943.1"/>
    <property type="molecule type" value="Genomic_DNA"/>
</dbReference>
<evidence type="ECO:0000313" key="2">
    <source>
        <dbReference type="Proteomes" id="UP000601990"/>
    </source>
</evidence>
<gene>
    <name evidence="1" type="ORF">GO608_11445</name>
</gene>
<proteinExistence type="predicted"/>
<keyword evidence="2" id="KW-1185">Reference proteome</keyword>
<dbReference type="Proteomes" id="UP000601990">
    <property type="component" value="Unassembled WGS sequence"/>
</dbReference>
<comment type="caution">
    <text evidence="1">The sequence shown here is derived from an EMBL/GenBank/DDBJ whole genome shotgun (WGS) entry which is preliminary data.</text>
</comment>
<accession>A0ABX1N3U1</accession>
<sequence>MAITNVRLRVLCFPQSWDGQELSVRVLVAPFGNPLLPLEVGLKPFAQANLSLSAQLSSAIDKLPDPATIAERLTLDAATPANLQGTYTALAADLQIDPSAPAPYKPPTKTQFLKMLMPSYLKAAGVSAPRTEFAVTDNRYVCALIDGPRPKRTPTPKTPPRWDSVLAMALRQPLLAEALGLIYAARVRPADPLLFSEGGWLYVTLGQQSDYFAEFAIPDFALIYAARIPRLTPGVSAPLFAPVLFPVSTTSPAGSYDELLQETEHYADGFARLVHAYQPERTDYLNLSRLDARRPRPHHETGLKLGWDDEQIVIWLNRQITDDPRNGKPDARNTPLGVQGFRVDVRADENAPWHSLVRMQGPIRVGASMIGDFDGEMAIELAPSQLQGERDGDYWLPPYYAQWTGASLVAADALAREISGFPPLDRVLKPVDERAVPLRYGSTYQFRVRLMDLSGGGPSPQTPDTPAGCIGVSRFRRYLPPGSVKIAEPIELPDGSLRLSIKRPTLGYPALTYTQQANATQALLADMAAARADGRPPCGPDPDVQRLRIDVRVASLEADSKNDAEPTPQQRLYTAFRDFDPNIAEPLELRVEFYDSIDLEDFPAPADAGSLVLPSARTVHVSFMALARRDPAMPAATADPIAAEMLDIDALPDEEPSLHYYGSHVARVGASHTVTLRREALDERELWAEAAAAPFQGLFLQPSPVHDAQLTHTNAAVGSQEQAPESAMQRLARRLRLQQRDLTLRAPVGRRVVFGASDAVRHVLSPDHSTITFANETEITAQWLIAVPLRLARDWTWDGLTDEGVAIFRHVNGAADELAGYVSPRRTLSGSAVQRGVPLERASTDLVFFDAIDPKPDPGRFPTELEVSYRAVPRFRVAPAQVPADWSEALRLPMAAAPTQVPRIASAGIALSGYVRDQLYSQTAVRQRALWIEFAEPVTNPHDAYFARVTMHAADPMLTAGEPAPPPGPLEPPLDIDPEPIRAIVAGQPEDSSGLSAMQRLIPADGDGPIRHFLLPLPPALSEVSPELFGFFTYELRVGHAQGWSTAQARFGLAQRLTGVQHPAPTLKCSLARTREHICVSAPFATPVTGGRWVGKEPPASQLWALLYAQAQLADGSDWRNILIGRTQLQFPENAHRRRAGFEPHGVGYWDHYEIENWLEVLGLPANAPLSALAIELLPEPDAVFVDPLGKDLGQVRVLRTSPLTPVPAICLDTEPS</sequence>
<dbReference type="RefSeq" id="WP_169199191.1">
    <property type="nucleotide sequence ID" value="NZ_WTVH02000009.1"/>
</dbReference>
<reference evidence="1" key="1">
    <citation type="submission" date="2019-12" db="EMBL/GenBank/DDBJ databases">
        <title>Comparative genomics gives insights into the taxonomy of the Azoarcus-Aromatoleum group and reveals separate origins of nif in the plant-associated Azoarcus and non-plant-associated Aromatoleum sub-groups.</title>
        <authorList>
            <person name="Lafos M."/>
            <person name="Maluk M."/>
            <person name="Batista M."/>
            <person name="Junghare M."/>
            <person name="Carmona M."/>
            <person name="Faoro H."/>
            <person name="Cruz L.M."/>
            <person name="Battistoni F."/>
            <person name="De Souza E."/>
            <person name="Pedrosa F."/>
            <person name="Chen W.-M."/>
            <person name="Poole P.S."/>
            <person name="Dixon R.A."/>
            <person name="James E.K."/>
        </authorList>
    </citation>
    <scope>NUCLEOTIDE SEQUENCE</scope>
    <source>
        <strain evidence="1">U120</strain>
    </source>
</reference>